<dbReference type="Pfam" id="PF22692">
    <property type="entry name" value="LlgE_F_G_D1"/>
    <property type="match status" value="1"/>
</dbReference>
<dbReference type="Pfam" id="PF00460">
    <property type="entry name" value="Flg_bb_rod"/>
    <property type="match status" value="1"/>
</dbReference>
<feature type="domain" description="Flagellar basal body rod protein N-terminal" evidence="5">
    <location>
        <begin position="5"/>
        <end position="35"/>
    </location>
</feature>
<keyword evidence="8" id="KW-0282">Flagellum</keyword>
<evidence type="ECO:0000259" key="6">
    <source>
        <dbReference type="Pfam" id="PF06429"/>
    </source>
</evidence>
<dbReference type="SUPFAM" id="SSF117143">
    <property type="entry name" value="Flagellar hook protein flgE"/>
    <property type="match status" value="1"/>
</dbReference>
<organism evidence="8 9">
    <name type="scientific">Mesorhizobium liriopis</name>
    <dbReference type="NCBI Taxonomy" id="2953882"/>
    <lineage>
        <taxon>Bacteria</taxon>
        <taxon>Pseudomonadati</taxon>
        <taxon>Pseudomonadota</taxon>
        <taxon>Alphaproteobacteria</taxon>
        <taxon>Hyphomicrobiales</taxon>
        <taxon>Phyllobacteriaceae</taxon>
        <taxon>Mesorhizobium</taxon>
    </lineage>
</organism>
<evidence type="ECO:0000256" key="4">
    <source>
        <dbReference type="RuleBase" id="RU362116"/>
    </source>
</evidence>
<dbReference type="InterPro" id="IPR010930">
    <property type="entry name" value="Flg_bb/hook_C_dom"/>
</dbReference>
<name>A0ABT1CA09_9HYPH</name>
<evidence type="ECO:0000256" key="2">
    <source>
        <dbReference type="ARBA" id="ARBA00009677"/>
    </source>
</evidence>
<dbReference type="InterPro" id="IPR001444">
    <property type="entry name" value="Flag_bb_rod_N"/>
</dbReference>
<dbReference type="PANTHER" id="PTHR30435">
    <property type="entry name" value="FLAGELLAR PROTEIN"/>
    <property type="match status" value="1"/>
</dbReference>
<feature type="domain" description="Flagellar hook protein FlgE/F/G-like D1" evidence="7">
    <location>
        <begin position="80"/>
        <end position="132"/>
    </location>
</feature>
<dbReference type="PANTHER" id="PTHR30435:SF19">
    <property type="entry name" value="FLAGELLAR BASAL-BODY ROD PROTEIN FLGG"/>
    <property type="match status" value="1"/>
</dbReference>
<evidence type="ECO:0000313" key="9">
    <source>
        <dbReference type="Proteomes" id="UP001205906"/>
    </source>
</evidence>
<dbReference type="EMBL" id="JAMXQS010000007">
    <property type="protein sequence ID" value="MCO6051016.1"/>
    <property type="molecule type" value="Genomic_DNA"/>
</dbReference>
<evidence type="ECO:0000259" key="7">
    <source>
        <dbReference type="Pfam" id="PF22692"/>
    </source>
</evidence>
<keyword evidence="3 4" id="KW-0975">Bacterial flagellum</keyword>
<comment type="similarity">
    <text evidence="2 4">Belongs to the flagella basal body rod proteins family.</text>
</comment>
<keyword evidence="9" id="KW-1185">Reference proteome</keyword>
<evidence type="ECO:0000256" key="3">
    <source>
        <dbReference type="ARBA" id="ARBA00023143"/>
    </source>
</evidence>
<dbReference type="RefSeq" id="WP_252820186.1">
    <property type="nucleotide sequence ID" value="NZ_JAMXQS010000007.1"/>
</dbReference>
<comment type="caution">
    <text evidence="8">The sequence shown here is derived from an EMBL/GenBank/DDBJ whole genome shotgun (WGS) entry which is preliminary data.</text>
</comment>
<evidence type="ECO:0000313" key="8">
    <source>
        <dbReference type="EMBL" id="MCO6051016.1"/>
    </source>
</evidence>
<dbReference type="NCBIfam" id="TIGR03506">
    <property type="entry name" value="FlgEFG_subfam"/>
    <property type="match status" value="1"/>
</dbReference>
<gene>
    <name evidence="8" type="primary">flgF</name>
    <name evidence="8" type="ORF">NGM99_14630</name>
</gene>
<dbReference type="InterPro" id="IPR053967">
    <property type="entry name" value="LlgE_F_G-like_D1"/>
</dbReference>
<sequence length="240" mass="25413">MQDGLYVTLSGQMALEKRMNTIADNVANMSTVGFRATGVRFSDLVEGTGASQVSFASTGEEYLSTQSGALRQTGNPLDFAVRGEGWFAIDTPAGMVLTRDGRFELNVEGGLQTLEGYPVLDAGGAPIQLDPNGGPPVAGADGSLRQGERRVGALGLFAHAPGADFKRFGNSGIIPQNEPEPIVDRMDAGVRQGFVEDANVNPVTEMMRLIQVQRAFEAQAAATRETENSFDSAVKTLASK</sequence>
<dbReference type="InterPro" id="IPR020013">
    <property type="entry name" value="Flagellar_FlgE/F/G"/>
</dbReference>
<feature type="domain" description="Flagellar basal-body/hook protein C-terminal" evidence="6">
    <location>
        <begin position="191"/>
        <end position="225"/>
    </location>
</feature>
<dbReference type="InterPro" id="IPR037925">
    <property type="entry name" value="FlgE/F/G-like"/>
</dbReference>
<dbReference type="Pfam" id="PF06429">
    <property type="entry name" value="Flg_bbr_C"/>
    <property type="match status" value="1"/>
</dbReference>
<proteinExistence type="inferred from homology"/>
<evidence type="ECO:0000259" key="5">
    <source>
        <dbReference type="Pfam" id="PF00460"/>
    </source>
</evidence>
<keyword evidence="8" id="KW-0966">Cell projection</keyword>
<protein>
    <submittedName>
        <fullName evidence="8">Flagellar basal-body rod protein FlgF</fullName>
    </submittedName>
</protein>
<dbReference type="Proteomes" id="UP001205906">
    <property type="component" value="Unassembled WGS sequence"/>
</dbReference>
<dbReference type="PROSITE" id="PS00588">
    <property type="entry name" value="FLAGELLA_BB_ROD"/>
    <property type="match status" value="1"/>
</dbReference>
<keyword evidence="8" id="KW-0969">Cilium</keyword>
<dbReference type="NCBIfam" id="NF009282">
    <property type="entry name" value="PRK12642.1"/>
    <property type="match status" value="1"/>
</dbReference>
<reference evidence="8 9" key="1">
    <citation type="submission" date="2022-06" db="EMBL/GenBank/DDBJ databases">
        <title>Mesorhizobium sp. strain RP14 Genome sequencing and assembly.</title>
        <authorList>
            <person name="Kim I."/>
        </authorList>
    </citation>
    <scope>NUCLEOTIDE SEQUENCE [LARGE SCALE GENOMIC DNA]</scope>
    <source>
        <strain evidence="9">RP14(2022)</strain>
    </source>
</reference>
<comment type="subcellular location">
    <subcellularLocation>
        <location evidence="1 4">Bacterial flagellum basal body</location>
    </subcellularLocation>
</comment>
<accession>A0ABT1CA09</accession>
<evidence type="ECO:0000256" key="1">
    <source>
        <dbReference type="ARBA" id="ARBA00004117"/>
    </source>
</evidence>
<dbReference type="InterPro" id="IPR019776">
    <property type="entry name" value="Flagellar_basal_body_rod_CS"/>
</dbReference>